<dbReference type="Pfam" id="PF04499">
    <property type="entry name" value="SAPS"/>
    <property type="match status" value="1"/>
</dbReference>
<dbReference type="OrthoDB" id="295029at2759"/>
<dbReference type="AlphaFoldDB" id="A0A158RDQ4"/>
<evidence type="ECO:0000313" key="3">
    <source>
        <dbReference type="EMBL" id="VDM17776.1"/>
    </source>
</evidence>
<dbReference type="GO" id="GO:0019903">
    <property type="term" value="F:protein phosphatase binding"/>
    <property type="evidence" value="ECO:0007669"/>
    <property type="project" value="InterPro"/>
</dbReference>
<evidence type="ECO:0000313" key="5">
    <source>
        <dbReference type="WBParaSite" id="TTAC_0000130101-mRNA-1"/>
    </source>
</evidence>
<dbReference type="GO" id="GO:0005829">
    <property type="term" value="C:cytosol"/>
    <property type="evidence" value="ECO:0007669"/>
    <property type="project" value="TreeGrafter"/>
</dbReference>
<dbReference type="WBParaSite" id="TTAC_0000130101-mRNA-1">
    <property type="protein sequence ID" value="TTAC_0000130101-mRNA-1"/>
    <property type="gene ID" value="TTAC_0000130101"/>
</dbReference>
<protein>
    <submittedName>
        <fullName evidence="5">ANK_REP_REGION domain-containing protein</fullName>
    </submittedName>
</protein>
<proteinExistence type="inferred from homology"/>
<dbReference type="PANTHER" id="PTHR12634:SF8">
    <property type="entry name" value="FIERY MOUNTAIN, ISOFORM D"/>
    <property type="match status" value="1"/>
</dbReference>
<dbReference type="InterPro" id="IPR007587">
    <property type="entry name" value="SAPS"/>
</dbReference>
<dbReference type="EMBL" id="UYWX01000252">
    <property type="protein sequence ID" value="VDM17776.1"/>
    <property type="molecule type" value="Genomic_DNA"/>
</dbReference>
<evidence type="ECO:0000313" key="4">
    <source>
        <dbReference type="Proteomes" id="UP000274429"/>
    </source>
</evidence>
<keyword evidence="2" id="KW-0131">Cell cycle</keyword>
<reference evidence="5" key="1">
    <citation type="submission" date="2016-04" db="UniProtKB">
        <authorList>
            <consortium name="WormBaseParasite"/>
        </authorList>
    </citation>
    <scope>IDENTIFICATION</scope>
</reference>
<dbReference type="GO" id="GO:0005634">
    <property type="term" value="C:nucleus"/>
    <property type="evidence" value="ECO:0007669"/>
    <property type="project" value="TreeGrafter"/>
</dbReference>
<evidence type="ECO:0000256" key="1">
    <source>
        <dbReference type="ARBA" id="ARBA00006180"/>
    </source>
</evidence>
<accession>A0A158RDQ4</accession>
<sequence length="222" mass="24705">MFWESAAVPPQITEETSLEEFLDDDYVIQHVMARCTEVINYLLNANRISHLIDLVTDQSNITFDAVRFKRPSVAAEILSSGVPALVDFLVSTGSQTSAGDVDNVLHPGPMPFVESLLNFLDAAAPLNPLSASFFVKIMTNLLYSKASELVPYLRARQPDFLSTLLRHIESPAVCELLIEMPHQDNGQQHAVAQWFLDCDIINKLLDILSPKETPEVSSCYLD</sequence>
<dbReference type="GO" id="GO:0019888">
    <property type="term" value="F:protein phosphatase regulator activity"/>
    <property type="evidence" value="ECO:0007669"/>
    <property type="project" value="TreeGrafter"/>
</dbReference>
<gene>
    <name evidence="3" type="ORF">TTAC_LOCUS1302</name>
</gene>
<organism evidence="5">
    <name type="scientific">Hydatigena taeniaeformis</name>
    <name type="common">Feline tapeworm</name>
    <name type="synonym">Taenia taeniaeformis</name>
    <dbReference type="NCBI Taxonomy" id="6205"/>
    <lineage>
        <taxon>Eukaryota</taxon>
        <taxon>Metazoa</taxon>
        <taxon>Spiralia</taxon>
        <taxon>Lophotrochozoa</taxon>
        <taxon>Platyhelminthes</taxon>
        <taxon>Cestoda</taxon>
        <taxon>Eucestoda</taxon>
        <taxon>Cyclophyllidea</taxon>
        <taxon>Taeniidae</taxon>
        <taxon>Hydatigera</taxon>
    </lineage>
</organism>
<comment type="similarity">
    <text evidence="1">Belongs to the SAPS family.</text>
</comment>
<dbReference type="STRING" id="6205.A0A158RDQ4"/>
<dbReference type="Proteomes" id="UP000274429">
    <property type="component" value="Unassembled WGS sequence"/>
</dbReference>
<dbReference type="PANTHER" id="PTHR12634">
    <property type="entry name" value="SIT4 YEAST -ASSOCIATING PROTEIN-RELATED"/>
    <property type="match status" value="1"/>
</dbReference>
<keyword evidence="4" id="KW-1185">Reference proteome</keyword>
<evidence type="ECO:0000256" key="2">
    <source>
        <dbReference type="ARBA" id="ARBA00023306"/>
    </source>
</evidence>
<name>A0A158RDQ4_HYDTA</name>
<reference evidence="3 4" key="2">
    <citation type="submission" date="2018-11" db="EMBL/GenBank/DDBJ databases">
        <authorList>
            <consortium name="Pathogen Informatics"/>
        </authorList>
    </citation>
    <scope>NUCLEOTIDE SEQUENCE [LARGE SCALE GENOMIC DNA]</scope>
</reference>